<dbReference type="EMBL" id="HBGH01007199">
    <property type="protein sequence ID" value="CAD9231765.1"/>
    <property type="molecule type" value="Transcribed_RNA"/>
</dbReference>
<accession>A0A6T6C1Z4</accession>
<evidence type="ECO:0000313" key="2">
    <source>
        <dbReference type="EMBL" id="CAD9231765.1"/>
    </source>
</evidence>
<protein>
    <submittedName>
        <fullName evidence="2">Uncharacterized protein</fullName>
    </submittedName>
</protein>
<organism evidence="2">
    <name type="scientific">Compsopogon caeruleus</name>
    <dbReference type="NCBI Taxonomy" id="31354"/>
    <lineage>
        <taxon>Eukaryota</taxon>
        <taxon>Rhodophyta</taxon>
        <taxon>Compsopogonophyceae</taxon>
        <taxon>Compsopogonales</taxon>
        <taxon>Compsopogonaceae</taxon>
        <taxon>Compsopogon</taxon>
    </lineage>
</organism>
<dbReference type="EMBL" id="HBGH01007200">
    <property type="protein sequence ID" value="CAD9231766.1"/>
    <property type="molecule type" value="Transcribed_RNA"/>
</dbReference>
<evidence type="ECO:0000313" key="3">
    <source>
        <dbReference type="EMBL" id="CAD9231766.1"/>
    </source>
</evidence>
<gene>
    <name evidence="2" type="ORF">CCAE0312_LOCUS3846</name>
    <name evidence="3" type="ORF">CCAE0312_LOCUS3847</name>
</gene>
<name>A0A6T6C1Z4_9RHOD</name>
<reference evidence="2" key="1">
    <citation type="submission" date="2021-01" db="EMBL/GenBank/DDBJ databases">
        <authorList>
            <person name="Corre E."/>
            <person name="Pelletier E."/>
            <person name="Niang G."/>
            <person name="Scheremetjew M."/>
            <person name="Finn R."/>
            <person name="Kale V."/>
            <person name="Holt S."/>
            <person name="Cochrane G."/>
            <person name="Meng A."/>
            <person name="Brown T."/>
            <person name="Cohen L."/>
        </authorList>
    </citation>
    <scope>NUCLEOTIDE SEQUENCE</scope>
    <source>
        <strain evidence="2">SAG 36.94</strain>
    </source>
</reference>
<dbReference type="AlphaFoldDB" id="A0A6T6C1Z4"/>
<feature type="region of interest" description="Disordered" evidence="1">
    <location>
        <begin position="61"/>
        <end position="81"/>
    </location>
</feature>
<proteinExistence type="predicted"/>
<evidence type="ECO:0000256" key="1">
    <source>
        <dbReference type="SAM" id="MobiDB-lite"/>
    </source>
</evidence>
<sequence length="126" mass="14524">MAGAELYGLLRRWVLSIHDDAEWEMRASPVSRDQLALPPALPPILPVPGLLSEDEKIISKRRRDHGNHRGAEPEVLNTRMGEHPEKILQEHMIRFKKVKIDHLANKAKRLKQSEDRLKLLLGEYGR</sequence>